<dbReference type="HAMAP" id="MF_01633">
    <property type="entry name" value="QueC"/>
    <property type="match status" value="1"/>
</dbReference>
<evidence type="ECO:0000256" key="8">
    <source>
        <dbReference type="ARBA" id="ARBA00039149"/>
    </source>
</evidence>
<comment type="pathway">
    <text evidence="1 10">Purine metabolism; 7-cyano-7-deazaguanine biosynthesis.</text>
</comment>
<evidence type="ECO:0000313" key="11">
    <source>
        <dbReference type="EMBL" id="AAR98564.1"/>
    </source>
</evidence>
<dbReference type="EMBL" id="AY524043">
    <property type="protein sequence ID" value="AAR98564.1"/>
    <property type="molecule type" value="Genomic_DNA"/>
</dbReference>
<evidence type="ECO:0000313" key="13">
    <source>
        <dbReference type="EMBL" id="CAF31447.1"/>
    </source>
</evidence>
<dbReference type="GO" id="GO:0008270">
    <property type="term" value="F:zinc ion binding"/>
    <property type="evidence" value="ECO:0007669"/>
    <property type="project" value="UniProtKB-UniRule"/>
</dbReference>
<dbReference type="SUPFAM" id="SSF52402">
    <property type="entry name" value="Adenine nucleotide alpha hydrolases-like"/>
    <property type="match status" value="1"/>
</dbReference>
<dbReference type="UniPathway" id="UPA00391"/>
<dbReference type="GO" id="GO:0005524">
    <property type="term" value="F:ATP binding"/>
    <property type="evidence" value="ECO:0007669"/>
    <property type="project" value="UniProtKB-UniRule"/>
</dbReference>
<dbReference type="Gene3D" id="3.40.50.620">
    <property type="entry name" value="HUPs"/>
    <property type="match status" value="1"/>
</dbReference>
<evidence type="ECO:0000256" key="1">
    <source>
        <dbReference type="ARBA" id="ARBA00005061"/>
    </source>
</evidence>
<dbReference type="InterPro" id="IPR014729">
    <property type="entry name" value="Rossmann-like_a/b/a_fold"/>
</dbReference>
<evidence type="ECO:0000256" key="6">
    <source>
        <dbReference type="ARBA" id="ARBA00022840"/>
    </source>
</evidence>
<dbReference type="GO" id="GO:0016879">
    <property type="term" value="F:ligase activity, forming carbon-nitrogen bonds"/>
    <property type="evidence" value="ECO:0007669"/>
    <property type="project" value="UniProtKB-UniRule"/>
</dbReference>
<reference evidence="12" key="4">
    <citation type="submission" date="2017-04" db="EMBL/GenBank/DDBJ databases">
        <title>Gentamycin biosyntheti gene cluster in ATCC15835.</title>
        <authorList>
            <person name="Guo J."/>
            <person name="Huang C."/>
            <person name="Li S."/>
            <person name="Huang F."/>
            <person name="Moison E."/>
            <person name="Reva A."/>
            <person name="Xiong B."/>
            <person name="Duan X."/>
            <person name="Zhang Y."/>
            <person name="Jian X."/>
            <person name="Ma Y."/>
            <person name="Peng H."/>
            <person name="Zhou X."/>
            <person name="Shi Y."/>
            <person name="Dong Y."/>
            <person name="Deng Z."/>
            <person name="Leeper F."/>
            <person name="Leadlay P.F."/>
            <person name="Sun Y."/>
        </authorList>
    </citation>
    <scope>NUCLEOTIDE SEQUENCE</scope>
    <source>
        <strain evidence="12">ATCC 15835</strain>
    </source>
</reference>
<dbReference type="CDD" id="cd01995">
    <property type="entry name" value="QueC-like"/>
    <property type="match status" value="1"/>
</dbReference>
<dbReference type="InterPro" id="IPR018317">
    <property type="entry name" value="QueC"/>
</dbReference>
<dbReference type="PANTHER" id="PTHR42914:SF1">
    <property type="entry name" value="7-CYANO-7-DEAZAGUANINE SYNTHASE"/>
    <property type="match status" value="1"/>
</dbReference>
<organism evidence="11">
    <name type="scientific">Micromonospora echinospora</name>
    <name type="common">Micromonospora purpurea</name>
    <dbReference type="NCBI Taxonomy" id="1877"/>
    <lineage>
        <taxon>Bacteria</taxon>
        <taxon>Bacillati</taxon>
        <taxon>Actinomycetota</taxon>
        <taxon>Actinomycetes</taxon>
        <taxon>Micromonosporales</taxon>
        <taxon>Micromonosporaceae</taxon>
        <taxon>Micromonospora</taxon>
    </lineage>
</organism>
<comment type="similarity">
    <text evidence="7 10">Belongs to the QueC family.</text>
</comment>
<evidence type="ECO:0000256" key="2">
    <source>
        <dbReference type="ARBA" id="ARBA00022598"/>
    </source>
</evidence>
<evidence type="ECO:0000256" key="10">
    <source>
        <dbReference type="HAMAP-Rule" id="MF_01633"/>
    </source>
</evidence>
<evidence type="ECO:0000256" key="5">
    <source>
        <dbReference type="ARBA" id="ARBA00022833"/>
    </source>
</evidence>
<feature type="binding site" evidence="10">
    <location>
        <position position="209"/>
    </location>
    <ligand>
        <name>Zn(2+)</name>
        <dbReference type="ChEBI" id="CHEBI:29105"/>
    </ligand>
</feature>
<dbReference type="PIRSF" id="PIRSF006293">
    <property type="entry name" value="ExsB"/>
    <property type="match status" value="1"/>
</dbReference>
<name>Q6QVS7_MICEC</name>
<dbReference type="NCBIfam" id="TIGR00364">
    <property type="entry name" value="7-cyano-7-deazaguanine synthase QueC"/>
    <property type="match status" value="1"/>
</dbReference>
<comment type="cofactor">
    <cofactor evidence="10">
        <name>Zn(2+)</name>
        <dbReference type="ChEBI" id="CHEBI:29105"/>
    </cofactor>
    <text evidence="10">Binds 1 zinc ion per subunit.</text>
</comment>
<feature type="binding site" evidence="10">
    <location>
        <begin position="24"/>
        <end position="34"/>
    </location>
    <ligand>
        <name>ATP</name>
        <dbReference type="ChEBI" id="CHEBI:30616"/>
    </ligand>
</feature>
<dbReference type="AlphaFoldDB" id="Q6QVS7"/>
<comment type="function">
    <text evidence="10">Catalyzes the ATP-dependent conversion of 7-carboxy-7-deazaguanine (CDG) to 7-cyano-7-deazaguanine (preQ(0)).</text>
</comment>
<keyword evidence="10" id="KW-0671">Queuosine biosynthesis</keyword>
<evidence type="ECO:0000313" key="12">
    <source>
        <dbReference type="EMBL" id="ARV75724.1"/>
    </source>
</evidence>
<reference evidence="11" key="1">
    <citation type="submission" date="2004-01" db="EMBL/GenBank/DDBJ databases">
        <title>Gene cluster in Micromonospora echinospora ATCC 15835 for the biosynthesis of the gentamicin C complex.</title>
        <authorList>
            <person name="Unwin J."/>
            <person name="Standage S."/>
            <person name="Alexander D."/>
            <person name="Hosted T.Jr."/>
            <person name="Horan A.C."/>
            <person name="Wellington E.M.H."/>
        </authorList>
    </citation>
    <scope>NUCLEOTIDE SEQUENCE</scope>
    <source>
        <strain evidence="11">ATCC 15835</strain>
    </source>
</reference>
<feature type="binding site" evidence="10">
    <location>
        <position position="221"/>
    </location>
    <ligand>
        <name>Zn(2+)</name>
        <dbReference type="ChEBI" id="CHEBI:29105"/>
    </ligand>
</feature>
<dbReference type="EMBL" id="KY971520">
    <property type="protein sequence ID" value="ARV75724.1"/>
    <property type="molecule type" value="Genomic_DNA"/>
</dbReference>
<keyword evidence="5 10" id="KW-0862">Zinc</keyword>
<dbReference type="EMBL" id="AJ628149">
    <property type="protein sequence ID" value="CAF31447.1"/>
    <property type="molecule type" value="Genomic_DNA"/>
</dbReference>
<reference evidence="11" key="2">
    <citation type="submission" date="2004-01" db="EMBL/GenBank/DDBJ databases">
        <title>Gentamycin Antibiotics.</title>
        <authorList>
            <person name="Unwin J."/>
            <person name="Standage S."/>
            <person name="Wellington E."/>
        </authorList>
    </citation>
    <scope>NUCLEOTIDE SEQUENCE</scope>
    <source>
        <strain evidence="11">ATCC 15835</strain>
    </source>
</reference>
<dbReference type="PANTHER" id="PTHR42914">
    <property type="entry name" value="7-CYANO-7-DEAZAGUANINE SYNTHASE"/>
    <property type="match status" value="1"/>
</dbReference>
<dbReference type="EC" id="6.3.4.20" evidence="8 10"/>
<keyword evidence="4 10" id="KW-0547">Nucleotide-binding</keyword>
<feature type="binding site" evidence="10">
    <location>
        <position position="224"/>
    </location>
    <ligand>
        <name>Zn(2+)</name>
        <dbReference type="ChEBI" id="CHEBI:29105"/>
    </ligand>
</feature>
<evidence type="ECO:0000256" key="3">
    <source>
        <dbReference type="ARBA" id="ARBA00022723"/>
    </source>
</evidence>
<evidence type="ECO:0000256" key="9">
    <source>
        <dbReference type="ARBA" id="ARBA00047890"/>
    </source>
</evidence>
<dbReference type="GO" id="GO:0008616">
    <property type="term" value="P:tRNA queuosine(34) biosynthetic process"/>
    <property type="evidence" value="ECO:0007669"/>
    <property type="project" value="UniProtKB-UniRule"/>
</dbReference>
<comment type="catalytic activity">
    <reaction evidence="9 10">
        <text>7-carboxy-7-carbaguanine + NH4(+) + 2 ATP = 7-cyano-7-carbaguanine + 2 AMP + 2 diphosphate + 2 H(+)</text>
        <dbReference type="Rhea" id="RHEA:27982"/>
        <dbReference type="ChEBI" id="CHEBI:15378"/>
        <dbReference type="ChEBI" id="CHEBI:28938"/>
        <dbReference type="ChEBI" id="CHEBI:30616"/>
        <dbReference type="ChEBI" id="CHEBI:33019"/>
        <dbReference type="ChEBI" id="CHEBI:45075"/>
        <dbReference type="ChEBI" id="CHEBI:61036"/>
        <dbReference type="ChEBI" id="CHEBI:456215"/>
        <dbReference type="EC" id="6.3.4.20"/>
    </reaction>
</comment>
<sequence>MPVDEGEGWWRRVPTEKRRAVVLLSGGLDSATVLAMAVHEGYEAHALSFRYGQRHTVELEAAARVAKALGATRHVVADIDLRVFGGSALTDDTLAVPHHDSADELGDEIPVTYVPARNTIFLSFALAWAETLDASDIFIGVSALDYSGYPDCRPEYVAAYETMANLATKAGVEGRQRLRIHTPLIQLTKAETIRRGLELGVDYAWTHSCYDPVDGRACGSCDSCLLRGRGFAELGLTDPALSATG</sequence>
<reference evidence="13" key="3">
    <citation type="submission" date="2004-02" db="EMBL/GenBank/DDBJ databases">
        <title>Cloning and sequencing of the gentamicin biosynthetic gene cluster from Micromonospora echinospora DSM 43036.</title>
        <authorList>
            <person name="Aboshanab K.M.A."/>
            <person name="Schmidt-Beissner H."/>
            <person name="Wehmeier U.F."/>
            <person name="Welzel K."/>
            <person name="Vente A."/>
            <person name="Piepersberg W."/>
        </authorList>
    </citation>
    <scope>NUCLEOTIDE SEQUENCE</scope>
    <source>
        <strain evidence="13">DSM 43036</strain>
    </source>
</reference>
<protein>
    <recommendedName>
        <fullName evidence="8 10">7-cyano-7-deazaguanine synthase</fullName>
        <ecNumber evidence="8 10">6.3.4.20</ecNumber>
    </recommendedName>
    <alternativeName>
        <fullName evidence="10">7-cyano-7-carbaguanine synthase</fullName>
    </alternativeName>
    <alternativeName>
        <fullName evidence="10">PreQ(0) synthase</fullName>
    </alternativeName>
    <alternativeName>
        <fullName evidence="10">Queuosine biosynthesis protein QueC</fullName>
    </alternativeName>
</protein>
<proteinExistence type="inferred from homology"/>
<keyword evidence="2 10" id="KW-0436">Ligase</keyword>
<gene>
    <name evidence="11" type="primary">gntR</name>
    <name evidence="13" type="synonym">genA</name>
    <name evidence="10" type="synonym">queC</name>
</gene>
<feature type="binding site" evidence="10">
    <location>
        <position position="218"/>
    </location>
    <ligand>
        <name>Zn(2+)</name>
        <dbReference type="ChEBI" id="CHEBI:29105"/>
    </ligand>
</feature>
<keyword evidence="6 10" id="KW-0067">ATP-binding</keyword>
<evidence type="ECO:0000256" key="7">
    <source>
        <dbReference type="ARBA" id="ARBA00037993"/>
    </source>
</evidence>
<dbReference type="Pfam" id="PF06508">
    <property type="entry name" value="QueC"/>
    <property type="match status" value="1"/>
</dbReference>
<evidence type="ECO:0000256" key="4">
    <source>
        <dbReference type="ARBA" id="ARBA00022741"/>
    </source>
</evidence>
<keyword evidence="3 10" id="KW-0479">Metal-binding</keyword>
<accession>Q6QVS7</accession>